<feature type="transmembrane region" description="Helical" evidence="16">
    <location>
        <begin position="34"/>
        <end position="56"/>
    </location>
</feature>
<keyword evidence="4" id="KW-0813">Transport</keyword>
<evidence type="ECO:0000256" key="7">
    <source>
        <dbReference type="ARBA" id="ARBA00022723"/>
    </source>
</evidence>
<dbReference type="EC" id="7.1.1.9" evidence="3"/>
<evidence type="ECO:0000256" key="6">
    <source>
        <dbReference type="ARBA" id="ARBA00022692"/>
    </source>
</evidence>
<dbReference type="InterPro" id="IPR045187">
    <property type="entry name" value="CcO_II"/>
</dbReference>
<dbReference type="PROSITE" id="PS00078">
    <property type="entry name" value="COX2"/>
    <property type="match status" value="1"/>
</dbReference>
<dbReference type="Pfam" id="PF00116">
    <property type="entry name" value="COX2"/>
    <property type="match status" value="1"/>
</dbReference>
<organism evidence="18 19">
    <name type="scientific">Fodinibacter luteus</name>
    <dbReference type="NCBI Taxonomy" id="552064"/>
    <lineage>
        <taxon>Bacteria</taxon>
        <taxon>Bacillati</taxon>
        <taxon>Actinomycetota</taxon>
        <taxon>Actinomycetes</taxon>
        <taxon>Micrococcales</taxon>
        <taxon>Intrasporangiaceae</taxon>
        <taxon>Fodinibacter (ex Wang et al. 2009)</taxon>
    </lineage>
</organism>
<evidence type="ECO:0000256" key="12">
    <source>
        <dbReference type="ARBA" id="ARBA00023136"/>
    </source>
</evidence>
<gene>
    <name evidence="18" type="primary">coxB</name>
    <name evidence="18" type="ORF">GCM10023168_20510</name>
</gene>
<evidence type="ECO:0000256" key="14">
    <source>
        <dbReference type="ARBA" id="ARBA00031399"/>
    </source>
</evidence>
<evidence type="ECO:0000256" key="5">
    <source>
        <dbReference type="ARBA" id="ARBA00022660"/>
    </source>
</evidence>
<keyword evidence="8" id="KW-1278">Translocase</keyword>
<feature type="transmembrane region" description="Helical" evidence="16">
    <location>
        <begin position="126"/>
        <end position="144"/>
    </location>
</feature>
<comment type="subcellular location">
    <subcellularLocation>
        <location evidence="1">Membrane</location>
        <topology evidence="1">Multi-pass membrane protein</topology>
    </subcellularLocation>
</comment>
<dbReference type="Gene3D" id="1.10.287.90">
    <property type="match status" value="1"/>
</dbReference>
<dbReference type="CDD" id="cd13919">
    <property type="entry name" value="CuRO_HCO_II_like_5"/>
    <property type="match status" value="1"/>
</dbReference>
<comment type="caution">
    <text evidence="18">The sequence shown here is derived from an EMBL/GenBank/DDBJ whole genome shotgun (WGS) entry which is preliminary data.</text>
</comment>
<evidence type="ECO:0000256" key="9">
    <source>
        <dbReference type="ARBA" id="ARBA00022982"/>
    </source>
</evidence>
<feature type="domain" description="Cytochrome oxidase subunit II copper A binding" evidence="17">
    <location>
        <begin position="156"/>
        <end position="284"/>
    </location>
</feature>
<proteinExistence type="inferred from homology"/>
<dbReference type="Gene3D" id="2.60.40.420">
    <property type="entry name" value="Cupredoxins - blue copper proteins"/>
    <property type="match status" value="1"/>
</dbReference>
<evidence type="ECO:0000313" key="19">
    <source>
        <dbReference type="Proteomes" id="UP001500945"/>
    </source>
</evidence>
<evidence type="ECO:0000256" key="1">
    <source>
        <dbReference type="ARBA" id="ARBA00004141"/>
    </source>
</evidence>
<keyword evidence="10 16" id="KW-1133">Transmembrane helix</keyword>
<dbReference type="InterPro" id="IPR008972">
    <property type="entry name" value="Cupredoxin"/>
</dbReference>
<evidence type="ECO:0000256" key="10">
    <source>
        <dbReference type="ARBA" id="ARBA00022989"/>
    </source>
</evidence>
<dbReference type="Proteomes" id="UP001500945">
    <property type="component" value="Unassembled WGS sequence"/>
</dbReference>
<accession>A0ABP8KG02</accession>
<evidence type="ECO:0000256" key="4">
    <source>
        <dbReference type="ARBA" id="ARBA00022448"/>
    </source>
</evidence>
<dbReference type="InterPro" id="IPR002429">
    <property type="entry name" value="CcO_II-like_C"/>
</dbReference>
<dbReference type="PANTHER" id="PTHR22888">
    <property type="entry name" value="CYTOCHROME C OXIDASE, SUBUNIT II"/>
    <property type="match status" value="1"/>
</dbReference>
<comment type="catalytic activity">
    <reaction evidence="15">
        <text>4 Fe(II)-[cytochrome c] + O2 + 8 H(+)(in) = 4 Fe(III)-[cytochrome c] + 2 H2O + 4 H(+)(out)</text>
        <dbReference type="Rhea" id="RHEA:11436"/>
        <dbReference type="Rhea" id="RHEA-COMP:10350"/>
        <dbReference type="Rhea" id="RHEA-COMP:14399"/>
        <dbReference type="ChEBI" id="CHEBI:15377"/>
        <dbReference type="ChEBI" id="CHEBI:15378"/>
        <dbReference type="ChEBI" id="CHEBI:15379"/>
        <dbReference type="ChEBI" id="CHEBI:29033"/>
        <dbReference type="ChEBI" id="CHEBI:29034"/>
        <dbReference type="EC" id="7.1.1.9"/>
    </reaction>
</comment>
<dbReference type="EMBL" id="BAABGM010000013">
    <property type="protein sequence ID" value="GAA4406104.1"/>
    <property type="molecule type" value="Genomic_DNA"/>
</dbReference>
<dbReference type="PANTHER" id="PTHR22888:SF9">
    <property type="entry name" value="CYTOCHROME C OXIDASE SUBUNIT 2"/>
    <property type="match status" value="1"/>
</dbReference>
<dbReference type="NCBIfam" id="TIGR02866">
    <property type="entry name" value="CoxB"/>
    <property type="match status" value="1"/>
</dbReference>
<evidence type="ECO:0000256" key="16">
    <source>
        <dbReference type="SAM" id="Phobius"/>
    </source>
</evidence>
<evidence type="ECO:0000256" key="8">
    <source>
        <dbReference type="ARBA" id="ARBA00022967"/>
    </source>
</evidence>
<dbReference type="SUPFAM" id="SSF49503">
    <property type="entry name" value="Cupredoxins"/>
    <property type="match status" value="1"/>
</dbReference>
<sequence length="315" mass="34697">MRYCLCLSVDLLQTKGAAVRQHDFSSPRRPRRRFGAVALIGALSAAALSGCASGELRGNASTGWLPPAVTEGGEVVTSLWIGAWIAALAVGVLVWGLTAWCVVAYRRRKDDNDLPVQLRYNIPIEILYTVVPIFMVVVLFYYTARDETTLTDTSQQADVTINVVGKQWSWDFNYVEDDVHEVGEQAILTGEPGAEETIPTLYLPVGERVEFVLTARDVIHSFWVPAFLQKMDMVPGRVNSFQVVPTQEGTFKGKCAELCGAYHSHMLFNVKVVPRTEYEAHMAELRAAGQTGLLNNTLNREQLMDGQDAGTDGGN</sequence>
<keyword evidence="6 16" id="KW-0812">Transmembrane</keyword>
<protein>
    <recommendedName>
        <fullName evidence="3">cytochrome-c oxidase</fullName>
        <ecNumber evidence="3">7.1.1.9</ecNumber>
    </recommendedName>
    <alternativeName>
        <fullName evidence="14">Cytochrome aa3 subunit 2</fullName>
    </alternativeName>
</protein>
<dbReference type="InterPro" id="IPR001505">
    <property type="entry name" value="Copper_CuA"/>
</dbReference>
<name>A0ABP8KG02_9MICO</name>
<evidence type="ECO:0000259" key="17">
    <source>
        <dbReference type="PROSITE" id="PS50857"/>
    </source>
</evidence>
<dbReference type="InterPro" id="IPR014222">
    <property type="entry name" value="Cyt_c_oxidase_su2"/>
</dbReference>
<evidence type="ECO:0000256" key="15">
    <source>
        <dbReference type="ARBA" id="ARBA00047816"/>
    </source>
</evidence>
<evidence type="ECO:0000256" key="3">
    <source>
        <dbReference type="ARBA" id="ARBA00012949"/>
    </source>
</evidence>
<keyword evidence="12 16" id="KW-0472">Membrane</keyword>
<comment type="similarity">
    <text evidence="2">Belongs to the cytochrome c oxidase subunit 2 family.</text>
</comment>
<reference evidence="19" key="1">
    <citation type="journal article" date="2019" name="Int. J. Syst. Evol. Microbiol.">
        <title>The Global Catalogue of Microorganisms (GCM) 10K type strain sequencing project: providing services to taxonomists for standard genome sequencing and annotation.</title>
        <authorList>
            <consortium name="The Broad Institute Genomics Platform"/>
            <consortium name="The Broad Institute Genome Sequencing Center for Infectious Disease"/>
            <person name="Wu L."/>
            <person name="Ma J."/>
        </authorList>
    </citation>
    <scope>NUCLEOTIDE SEQUENCE [LARGE SCALE GENOMIC DNA]</scope>
    <source>
        <strain evidence="19">JCM 17809</strain>
    </source>
</reference>
<evidence type="ECO:0000256" key="13">
    <source>
        <dbReference type="ARBA" id="ARBA00024688"/>
    </source>
</evidence>
<dbReference type="PROSITE" id="PS50857">
    <property type="entry name" value="COX2_CUA"/>
    <property type="match status" value="1"/>
</dbReference>
<dbReference type="PRINTS" id="PR01166">
    <property type="entry name" value="CYCOXIDASEII"/>
</dbReference>
<keyword evidence="7" id="KW-0479">Metal-binding</keyword>
<dbReference type="InterPro" id="IPR036257">
    <property type="entry name" value="Cyt_c_oxidase_su2_TM_sf"/>
</dbReference>
<dbReference type="SUPFAM" id="SSF81464">
    <property type="entry name" value="Cytochrome c oxidase subunit II-like, transmembrane region"/>
    <property type="match status" value="1"/>
</dbReference>
<keyword evidence="5" id="KW-0679">Respiratory chain</keyword>
<keyword evidence="9" id="KW-0249">Electron transport</keyword>
<comment type="function">
    <text evidence="13">Subunits I and II form the functional core of the enzyme complex. Electrons originating in cytochrome c are transferred via heme a and Cu(A) to the binuclear center formed by heme a3 and Cu(B).</text>
</comment>
<keyword evidence="11" id="KW-0186">Copper</keyword>
<keyword evidence="19" id="KW-1185">Reference proteome</keyword>
<feature type="transmembrane region" description="Helical" evidence="16">
    <location>
        <begin position="81"/>
        <end position="105"/>
    </location>
</feature>
<evidence type="ECO:0000256" key="2">
    <source>
        <dbReference type="ARBA" id="ARBA00007866"/>
    </source>
</evidence>
<evidence type="ECO:0000256" key="11">
    <source>
        <dbReference type="ARBA" id="ARBA00023008"/>
    </source>
</evidence>
<evidence type="ECO:0000313" key="18">
    <source>
        <dbReference type="EMBL" id="GAA4406104.1"/>
    </source>
</evidence>